<sequence length="403" mass="46067">MRERIGHIRFWWKLFILFLLLISTFCYAMFQGGFVSWFLFYVFLPFVLYAVLFAMYPLKKIEAERTLSRGQFKAGDQLEAVITIKRKFPFPLMFMIVEDCLPGSLLKNGHAQRALRFLFPWFQKEIKMAYTIPSVPRGDHRLNTVRIRTGDPLGLLEKEVYVRLETSFLVLPSYQKIRYDANTGSFDDKAGHAADFQRQNSYLASSVREYQPGDRFSWVDWKTSARRNRLMTKEFEQVKGRNLCVFMDRTPSPAFEDIVVFTASVLRAALQNGACAGLVSIGKDRSLFPIRGGEDHLRKLFHHLALADCDSPHPFHKLLESELQLPDMRKTAKYIVTGRMTAGLSHVLGNASKDKAPSVFLIKEKGGAVSPEENAAIEHVKARGIEVSVISGERFSHVFLKAR</sequence>
<dbReference type="STRING" id="1664069.BGLY_0709"/>
<evidence type="ECO:0000313" key="6">
    <source>
        <dbReference type="Proteomes" id="UP001341297"/>
    </source>
</evidence>
<evidence type="ECO:0000259" key="2">
    <source>
        <dbReference type="Pfam" id="PF01882"/>
    </source>
</evidence>
<dbReference type="Pfam" id="PF01882">
    <property type="entry name" value="DUF58"/>
    <property type="match status" value="1"/>
</dbReference>
<reference evidence="4 6" key="3">
    <citation type="submission" date="2023-03" db="EMBL/GenBank/DDBJ databases">
        <title>Agriculturally important microbes genome sequencing.</title>
        <authorList>
            <person name="Dunlap C."/>
        </authorList>
    </citation>
    <scope>NUCLEOTIDE SEQUENCE [LARGE SCALE GENOMIC DNA]</scope>
    <source>
        <strain evidence="4 6">CBP-3203</strain>
    </source>
</reference>
<dbReference type="EMBL" id="JARRTL010000014">
    <property type="protein sequence ID" value="MEC0486108.1"/>
    <property type="molecule type" value="Genomic_DNA"/>
</dbReference>
<dbReference type="RefSeq" id="WP_048354855.1">
    <property type="nucleotide sequence ID" value="NZ_JARRTL010000014.1"/>
</dbReference>
<organism evidence="3 5">
    <name type="scientific">Bacillus glycinifermentans</name>
    <dbReference type="NCBI Taxonomy" id="1664069"/>
    <lineage>
        <taxon>Bacteria</taxon>
        <taxon>Bacillati</taxon>
        <taxon>Bacillota</taxon>
        <taxon>Bacilli</taxon>
        <taxon>Bacillales</taxon>
        <taxon>Bacillaceae</taxon>
        <taxon>Bacillus</taxon>
    </lineage>
</organism>
<keyword evidence="1" id="KW-0812">Transmembrane</keyword>
<dbReference type="Proteomes" id="UP000036168">
    <property type="component" value="Unassembled WGS sequence"/>
</dbReference>
<evidence type="ECO:0000256" key="1">
    <source>
        <dbReference type="SAM" id="Phobius"/>
    </source>
</evidence>
<protein>
    <submittedName>
        <fullName evidence="4">DUF58 domain-containing protein</fullName>
    </submittedName>
</protein>
<keyword evidence="1" id="KW-1133">Transmembrane helix</keyword>
<keyword evidence="1" id="KW-0472">Membrane</keyword>
<feature type="domain" description="DUF58" evidence="2">
    <location>
        <begin position="206"/>
        <end position="353"/>
    </location>
</feature>
<name>A0A0T6BPT2_9BACI</name>
<dbReference type="InterPro" id="IPR002881">
    <property type="entry name" value="DUF58"/>
</dbReference>
<dbReference type="AlphaFoldDB" id="A0A0T6BPT2"/>
<reference evidence="3" key="2">
    <citation type="submission" date="2015-10" db="EMBL/GenBank/DDBJ databases">
        <authorList>
            <person name="Gilbert D.G."/>
        </authorList>
    </citation>
    <scope>NUCLEOTIDE SEQUENCE</scope>
    <source>
        <strain evidence="3">GO-13</strain>
    </source>
</reference>
<reference evidence="3 5" key="1">
    <citation type="journal article" date="2015" name="Int. J. Syst. Evol. Microbiol.">
        <title>Bacillus glycinifermentans sp. nov., isolated from fermented soybean paste.</title>
        <authorList>
            <person name="Kim S.J."/>
            <person name="Dunlap C.A."/>
            <person name="Kwon S.W."/>
            <person name="Rooney A.P."/>
        </authorList>
    </citation>
    <scope>NUCLEOTIDE SEQUENCE [LARGE SCALE GENOMIC DNA]</scope>
    <source>
        <strain evidence="3 5">GO-13</strain>
    </source>
</reference>
<evidence type="ECO:0000313" key="3">
    <source>
        <dbReference type="EMBL" id="KRT93653.1"/>
    </source>
</evidence>
<comment type="caution">
    <text evidence="3">The sequence shown here is derived from an EMBL/GenBank/DDBJ whole genome shotgun (WGS) entry which is preliminary data.</text>
</comment>
<proteinExistence type="predicted"/>
<evidence type="ECO:0000313" key="5">
    <source>
        <dbReference type="Proteomes" id="UP000036168"/>
    </source>
</evidence>
<dbReference type="OrthoDB" id="140416at2"/>
<gene>
    <name evidence="3" type="ORF">AB447_217805</name>
    <name evidence="4" type="ORF">P8828_14970</name>
</gene>
<accession>A0A0T6BPT2</accession>
<keyword evidence="6" id="KW-1185">Reference proteome</keyword>
<dbReference type="PANTHER" id="PTHR34351:SF2">
    <property type="entry name" value="DUF58 DOMAIN-CONTAINING PROTEIN"/>
    <property type="match status" value="1"/>
</dbReference>
<feature type="transmembrane region" description="Helical" evidence="1">
    <location>
        <begin position="36"/>
        <end position="58"/>
    </location>
</feature>
<dbReference type="Proteomes" id="UP001341297">
    <property type="component" value="Unassembled WGS sequence"/>
</dbReference>
<dbReference type="EMBL" id="LECW02000020">
    <property type="protein sequence ID" value="KRT93653.1"/>
    <property type="molecule type" value="Genomic_DNA"/>
</dbReference>
<evidence type="ECO:0000313" key="4">
    <source>
        <dbReference type="EMBL" id="MEC0486108.1"/>
    </source>
</evidence>
<dbReference type="PANTHER" id="PTHR34351">
    <property type="entry name" value="SLR1927 PROTEIN-RELATED"/>
    <property type="match status" value="1"/>
</dbReference>
<feature type="transmembrane region" description="Helical" evidence="1">
    <location>
        <begin position="12"/>
        <end position="30"/>
    </location>
</feature>